<comment type="caution">
    <text evidence="2">The sequence shown here is derived from an EMBL/GenBank/DDBJ whole genome shotgun (WGS) entry which is preliminary data.</text>
</comment>
<gene>
    <name evidence="2" type="ORF">FFLO_00555</name>
</gene>
<sequence>MLMSTTKNALSRGATFVFVGGRTFSSTRPTLMEKSMADLLQEIPPELAIPVSTPYSGIGRRFGKARTERKETVSFGSKPNQVRGEQNAQRLYKREDSVAGGFGSMMRKDKAVAASSSTGGSRSQGDERAGQRERKPYRNDKPARSSEFSGSSGSRSAQSGYQPREKHSRIKPMAAEPPVQQQQIRLEDYAPQKPRGQDDLFGTTSLLDVDVASMDQVEGQNAEFVGDEQNISADRDSALHRALLSVGSYSHLVPAPFSQSTISSTNSILDPKANRETLHRFAVHQADFALTRGVNVSEGQRGIAKGVIMGRLGVKA</sequence>
<protein>
    <submittedName>
        <fullName evidence="2">Uncharacterized protein</fullName>
    </submittedName>
</protein>
<organism evidence="2 3">
    <name type="scientific">Filobasidium floriforme</name>
    <dbReference type="NCBI Taxonomy" id="5210"/>
    <lineage>
        <taxon>Eukaryota</taxon>
        <taxon>Fungi</taxon>
        <taxon>Dikarya</taxon>
        <taxon>Basidiomycota</taxon>
        <taxon>Agaricomycotina</taxon>
        <taxon>Tremellomycetes</taxon>
        <taxon>Filobasidiales</taxon>
        <taxon>Filobasidiaceae</taxon>
        <taxon>Filobasidium</taxon>
    </lineage>
</organism>
<dbReference type="AlphaFoldDB" id="A0A8K0NVM5"/>
<evidence type="ECO:0000313" key="3">
    <source>
        <dbReference type="Proteomes" id="UP000812966"/>
    </source>
</evidence>
<feature type="compositionally biased region" description="Polar residues" evidence="1">
    <location>
        <begin position="74"/>
        <end position="89"/>
    </location>
</feature>
<dbReference type="Proteomes" id="UP000812966">
    <property type="component" value="Unassembled WGS sequence"/>
</dbReference>
<proteinExistence type="predicted"/>
<keyword evidence="3" id="KW-1185">Reference proteome</keyword>
<name>A0A8K0NVM5_9TREE</name>
<feature type="compositionally biased region" description="Polar residues" evidence="1">
    <location>
        <begin position="114"/>
        <end position="123"/>
    </location>
</feature>
<reference evidence="2" key="1">
    <citation type="submission" date="2020-04" db="EMBL/GenBank/DDBJ databases">
        <title>Analysis of mating type loci in Filobasidium floriforme.</title>
        <authorList>
            <person name="Nowrousian M."/>
        </authorList>
    </citation>
    <scope>NUCLEOTIDE SEQUENCE</scope>
    <source>
        <strain evidence="2">CBS 6242</strain>
    </source>
</reference>
<feature type="region of interest" description="Disordered" evidence="1">
    <location>
        <begin position="61"/>
        <end position="183"/>
    </location>
</feature>
<evidence type="ECO:0000313" key="2">
    <source>
        <dbReference type="EMBL" id="KAG7571539.1"/>
    </source>
</evidence>
<feature type="compositionally biased region" description="Low complexity" evidence="1">
    <location>
        <begin position="145"/>
        <end position="160"/>
    </location>
</feature>
<accession>A0A8K0NVM5</accession>
<evidence type="ECO:0000256" key="1">
    <source>
        <dbReference type="SAM" id="MobiDB-lite"/>
    </source>
</evidence>
<dbReference type="EMBL" id="JABELV010000006">
    <property type="protein sequence ID" value="KAG7571539.1"/>
    <property type="molecule type" value="Genomic_DNA"/>
</dbReference>
<feature type="compositionally biased region" description="Basic and acidic residues" evidence="1">
    <location>
        <begin position="124"/>
        <end position="144"/>
    </location>
</feature>